<sequence length="62" mass="7264">MKLFWLEIEFNTDKSKYLYKVVVMAENALEVIPKFESCVKLPAIYECTRVKIRPILSGVRIV</sequence>
<evidence type="ECO:0000313" key="1">
    <source>
        <dbReference type="EMBL" id="KKL67053.1"/>
    </source>
</evidence>
<protein>
    <submittedName>
        <fullName evidence="1">Uncharacterized protein</fullName>
    </submittedName>
</protein>
<dbReference type="AlphaFoldDB" id="A0A0F9DYY6"/>
<organism evidence="1">
    <name type="scientific">marine sediment metagenome</name>
    <dbReference type="NCBI Taxonomy" id="412755"/>
    <lineage>
        <taxon>unclassified sequences</taxon>
        <taxon>metagenomes</taxon>
        <taxon>ecological metagenomes</taxon>
    </lineage>
</organism>
<comment type="caution">
    <text evidence="1">The sequence shown here is derived from an EMBL/GenBank/DDBJ whole genome shotgun (WGS) entry which is preliminary data.</text>
</comment>
<proteinExistence type="predicted"/>
<name>A0A0F9DYY6_9ZZZZ</name>
<accession>A0A0F9DYY6</accession>
<gene>
    <name evidence="1" type="ORF">LCGC14_2138840</name>
</gene>
<dbReference type="EMBL" id="LAZR01027001">
    <property type="protein sequence ID" value="KKL67053.1"/>
    <property type="molecule type" value="Genomic_DNA"/>
</dbReference>
<reference evidence="1" key="1">
    <citation type="journal article" date="2015" name="Nature">
        <title>Complex archaea that bridge the gap between prokaryotes and eukaryotes.</title>
        <authorList>
            <person name="Spang A."/>
            <person name="Saw J.H."/>
            <person name="Jorgensen S.L."/>
            <person name="Zaremba-Niedzwiedzka K."/>
            <person name="Martijn J."/>
            <person name="Lind A.E."/>
            <person name="van Eijk R."/>
            <person name="Schleper C."/>
            <person name="Guy L."/>
            <person name="Ettema T.J."/>
        </authorList>
    </citation>
    <scope>NUCLEOTIDE SEQUENCE</scope>
</reference>